<dbReference type="GO" id="GO:0007160">
    <property type="term" value="P:cell-matrix adhesion"/>
    <property type="evidence" value="ECO:0007669"/>
    <property type="project" value="TreeGrafter"/>
</dbReference>
<protein>
    <submittedName>
        <fullName evidence="4">Integrin alpha-L-like</fullName>
    </submittedName>
</protein>
<reference evidence="5" key="1">
    <citation type="journal article" date="2006" name="Science">
        <title>Ancient noncoding elements conserved in the human genome.</title>
        <authorList>
            <person name="Venkatesh B."/>
            <person name="Kirkness E.F."/>
            <person name="Loh Y.H."/>
            <person name="Halpern A.L."/>
            <person name="Lee A.P."/>
            <person name="Johnson J."/>
            <person name="Dandona N."/>
            <person name="Viswanathan L.D."/>
            <person name="Tay A."/>
            <person name="Venter J.C."/>
            <person name="Strausberg R.L."/>
            <person name="Brenner S."/>
        </authorList>
    </citation>
    <scope>NUCLEOTIDE SEQUENCE [LARGE SCALE GENOMIC DNA]</scope>
</reference>
<dbReference type="PANTHER" id="PTHR23220">
    <property type="entry name" value="INTEGRIN ALPHA"/>
    <property type="match status" value="1"/>
</dbReference>
<keyword evidence="5" id="KW-1185">Reference proteome</keyword>
<dbReference type="Gene3D" id="2.130.10.130">
    <property type="entry name" value="Integrin alpha, N-terminal"/>
    <property type="match status" value="1"/>
</dbReference>
<dbReference type="Proteomes" id="UP000314986">
    <property type="component" value="Unassembled WGS sequence"/>
</dbReference>
<dbReference type="GO" id="GO:0098609">
    <property type="term" value="P:cell-cell adhesion"/>
    <property type="evidence" value="ECO:0007669"/>
    <property type="project" value="TreeGrafter"/>
</dbReference>
<sequence>RCSLCSWLAGYSVAGANVSDTSLYIVGAPRYLHKGKVVIFSKNLSTGSWAPIQHINGQQIGAYFGCELCSVDLTQDGGTDLLLI</sequence>
<dbReference type="PANTHER" id="PTHR23220:SF134">
    <property type="entry name" value="INTEGRIN ALPHA-2 DOMAIN-CONTAINING PROTEIN"/>
    <property type="match status" value="1"/>
</dbReference>
<dbReference type="GeneTree" id="ENSGT00940000154838"/>
<evidence type="ECO:0000313" key="4">
    <source>
        <dbReference type="Ensembl" id="ENSCMIP00000004115.1"/>
    </source>
</evidence>
<proteinExistence type="inferred from homology"/>
<dbReference type="GO" id="GO:0033627">
    <property type="term" value="P:cell adhesion mediated by integrin"/>
    <property type="evidence" value="ECO:0007669"/>
    <property type="project" value="TreeGrafter"/>
</dbReference>
<name>A0A4W3GMG8_CALMI</name>
<dbReference type="InterPro" id="IPR028994">
    <property type="entry name" value="Integrin_alpha_N"/>
</dbReference>
<evidence type="ECO:0000256" key="2">
    <source>
        <dbReference type="PROSITE-ProRule" id="PRU00803"/>
    </source>
</evidence>
<organism evidence="4 5">
    <name type="scientific">Callorhinchus milii</name>
    <name type="common">Ghost shark</name>
    <dbReference type="NCBI Taxonomy" id="7868"/>
    <lineage>
        <taxon>Eukaryota</taxon>
        <taxon>Metazoa</taxon>
        <taxon>Chordata</taxon>
        <taxon>Craniata</taxon>
        <taxon>Vertebrata</taxon>
        <taxon>Chondrichthyes</taxon>
        <taxon>Holocephali</taxon>
        <taxon>Chimaeriformes</taxon>
        <taxon>Callorhinchidae</taxon>
        <taxon>Callorhinchus</taxon>
    </lineage>
</organism>
<dbReference type="SMART" id="SM00191">
    <property type="entry name" value="Int_alpha"/>
    <property type="match status" value="1"/>
</dbReference>
<keyword evidence="3" id="KW-0675">Receptor</keyword>
<reference evidence="4" key="4">
    <citation type="submission" date="2025-08" db="UniProtKB">
        <authorList>
            <consortium name="Ensembl"/>
        </authorList>
    </citation>
    <scope>IDENTIFICATION</scope>
</reference>
<dbReference type="PRINTS" id="PR01185">
    <property type="entry name" value="INTEGRINA"/>
</dbReference>
<dbReference type="SUPFAM" id="SSF69318">
    <property type="entry name" value="Integrin alpha N-terminal domain"/>
    <property type="match status" value="1"/>
</dbReference>
<keyword evidence="3" id="KW-0130">Cell adhesion</keyword>
<accession>A0A4W3GMG8</accession>
<dbReference type="AlphaFoldDB" id="A0A4W3GMG8"/>
<dbReference type="InterPro" id="IPR013519">
    <property type="entry name" value="Int_alpha_beta-p"/>
</dbReference>
<dbReference type="GO" id="GO:0005178">
    <property type="term" value="F:integrin binding"/>
    <property type="evidence" value="ECO:0007669"/>
    <property type="project" value="TreeGrafter"/>
</dbReference>
<dbReference type="Ensembl" id="ENSCMIT00000004271.1">
    <property type="protein sequence ID" value="ENSCMIP00000004115.1"/>
    <property type="gene ID" value="ENSCMIG00000002468.1"/>
</dbReference>
<feature type="repeat" description="FG-GAP" evidence="2">
    <location>
        <begin position="50"/>
        <end position="84"/>
    </location>
</feature>
<reference evidence="5" key="2">
    <citation type="journal article" date="2007" name="PLoS Biol.">
        <title>Survey sequencing and comparative analysis of the elephant shark (Callorhinchus milii) genome.</title>
        <authorList>
            <person name="Venkatesh B."/>
            <person name="Kirkness E.F."/>
            <person name="Loh Y.H."/>
            <person name="Halpern A.L."/>
            <person name="Lee A.P."/>
            <person name="Johnson J."/>
            <person name="Dandona N."/>
            <person name="Viswanathan L.D."/>
            <person name="Tay A."/>
            <person name="Venter J.C."/>
            <person name="Strausberg R.L."/>
            <person name="Brenner S."/>
        </authorList>
    </citation>
    <scope>NUCLEOTIDE SEQUENCE [LARGE SCALE GENOMIC DNA]</scope>
</reference>
<keyword evidence="3" id="KW-0401">Integrin</keyword>
<dbReference type="GO" id="GO:0009897">
    <property type="term" value="C:external side of plasma membrane"/>
    <property type="evidence" value="ECO:0007669"/>
    <property type="project" value="TreeGrafter"/>
</dbReference>
<evidence type="ECO:0000313" key="5">
    <source>
        <dbReference type="Proteomes" id="UP000314986"/>
    </source>
</evidence>
<dbReference type="GO" id="GO:0007229">
    <property type="term" value="P:integrin-mediated signaling pathway"/>
    <property type="evidence" value="ECO:0007669"/>
    <property type="project" value="UniProtKB-KW"/>
</dbReference>
<reference evidence="4" key="5">
    <citation type="submission" date="2025-09" db="UniProtKB">
        <authorList>
            <consortium name="Ensembl"/>
        </authorList>
    </citation>
    <scope>IDENTIFICATION</scope>
</reference>
<dbReference type="PROSITE" id="PS51470">
    <property type="entry name" value="FG_GAP"/>
    <property type="match status" value="1"/>
</dbReference>
<evidence type="ECO:0000256" key="1">
    <source>
        <dbReference type="ARBA" id="ARBA00023180"/>
    </source>
</evidence>
<evidence type="ECO:0000256" key="3">
    <source>
        <dbReference type="RuleBase" id="RU003762"/>
    </source>
</evidence>
<comment type="similarity">
    <text evidence="3">Belongs to the integrin alpha chain family.</text>
</comment>
<reference evidence="5" key="3">
    <citation type="journal article" date="2014" name="Nature">
        <title>Elephant shark genome provides unique insights into gnathostome evolution.</title>
        <authorList>
            <consortium name="International Elephant Shark Genome Sequencing Consortium"/>
            <person name="Venkatesh B."/>
            <person name="Lee A.P."/>
            <person name="Ravi V."/>
            <person name="Maurya A.K."/>
            <person name="Lian M.M."/>
            <person name="Swann J.B."/>
            <person name="Ohta Y."/>
            <person name="Flajnik M.F."/>
            <person name="Sutoh Y."/>
            <person name="Kasahara M."/>
            <person name="Hoon S."/>
            <person name="Gangu V."/>
            <person name="Roy S.W."/>
            <person name="Irimia M."/>
            <person name="Korzh V."/>
            <person name="Kondrychyn I."/>
            <person name="Lim Z.W."/>
            <person name="Tay B.H."/>
            <person name="Tohari S."/>
            <person name="Kong K.W."/>
            <person name="Ho S."/>
            <person name="Lorente-Galdos B."/>
            <person name="Quilez J."/>
            <person name="Marques-Bonet T."/>
            <person name="Raney B.J."/>
            <person name="Ingham P.W."/>
            <person name="Tay A."/>
            <person name="Hillier L.W."/>
            <person name="Minx P."/>
            <person name="Boehm T."/>
            <person name="Wilson R.K."/>
            <person name="Brenner S."/>
            <person name="Warren W.C."/>
        </authorList>
    </citation>
    <scope>NUCLEOTIDE SEQUENCE [LARGE SCALE GENOMIC DNA]</scope>
</reference>
<comment type="subcellular location">
    <subcellularLocation>
        <location evidence="3">Membrane</location>
        <topology evidence="3">Single-pass type I membrane protein</topology>
    </subcellularLocation>
</comment>
<dbReference type="GO" id="GO:0008305">
    <property type="term" value="C:integrin complex"/>
    <property type="evidence" value="ECO:0007669"/>
    <property type="project" value="InterPro"/>
</dbReference>
<keyword evidence="1" id="KW-0325">Glycoprotein</keyword>
<dbReference type="InterPro" id="IPR000413">
    <property type="entry name" value="Integrin_alpha"/>
</dbReference>